<dbReference type="PANTHER" id="PTHR30627">
    <property type="entry name" value="PEPTIDOGLYCAN D,D-TRANSPEPTIDASE"/>
    <property type="match status" value="1"/>
</dbReference>
<evidence type="ECO:0000256" key="1">
    <source>
        <dbReference type="ARBA" id="ARBA00004370"/>
    </source>
</evidence>
<keyword evidence="3" id="KW-0812">Transmembrane</keyword>
<name>K1RJY8_9ZZZZ</name>
<evidence type="ECO:0000259" key="4">
    <source>
        <dbReference type="Pfam" id="PF03717"/>
    </source>
</evidence>
<comment type="subcellular location">
    <subcellularLocation>
        <location evidence="1">Membrane</location>
    </subcellularLocation>
</comment>
<feature type="transmembrane region" description="Helical" evidence="3">
    <location>
        <begin position="6"/>
        <end position="27"/>
    </location>
</feature>
<accession>K1RJY8</accession>
<dbReference type="Gene3D" id="3.90.1310.10">
    <property type="entry name" value="Penicillin-binding protein 2a (Domain 2)"/>
    <property type="match status" value="1"/>
</dbReference>
<gene>
    <name evidence="5" type="ORF">OBE_14914</name>
</gene>
<feature type="non-terminal residue" evidence="5">
    <location>
        <position position="202"/>
    </location>
</feature>
<keyword evidence="2 3" id="KW-0472">Membrane</keyword>
<feature type="domain" description="Penicillin-binding protein dimerisation" evidence="4">
    <location>
        <begin position="49"/>
        <end position="201"/>
    </location>
</feature>
<comment type="caution">
    <text evidence="5">The sequence shown here is derived from an EMBL/GenBank/DDBJ whole genome shotgun (WGS) entry which is preliminary data.</text>
</comment>
<protein>
    <submittedName>
        <fullName evidence="5">Penicillin-binding protein 2</fullName>
    </submittedName>
</protein>
<dbReference type="GO" id="GO:0071555">
    <property type="term" value="P:cell wall organization"/>
    <property type="evidence" value="ECO:0007669"/>
    <property type="project" value="TreeGrafter"/>
</dbReference>
<dbReference type="GO" id="GO:0008658">
    <property type="term" value="F:penicillin binding"/>
    <property type="evidence" value="ECO:0007669"/>
    <property type="project" value="InterPro"/>
</dbReference>
<proteinExistence type="predicted"/>
<dbReference type="Pfam" id="PF03717">
    <property type="entry name" value="PBP_dimer"/>
    <property type="match status" value="1"/>
</dbReference>
<dbReference type="PANTHER" id="PTHR30627:SF1">
    <property type="entry name" value="PEPTIDOGLYCAN D,D-TRANSPEPTIDASE FTSI"/>
    <property type="match status" value="1"/>
</dbReference>
<dbReference type="EMBL" id="AJWZ01010281">
    <property type="protein sequence ID" value="EKC48917.1"/>
    <property type="molecule type" value="Genomic_DNA"/>
</dbReference>
<dbReference type="SUPFAM" id="SSF56519">
    <property type="entry name" value="Penicillin binding protein dimerisation domain"/>
    <property type="match status" value="1"/>
</dbReference>
<dbReference type="InterPro" id="IPR036138">
    <property type="entry name" value="PBP_dimer_sf"/>
</dbReference>
<dbReference type="InterPro" id="IPR050515">
    <property type="entry name" value="Beta-lactam/transpept"/>
</dbReference>
<feature type="non-terminal residue" evidence="5">
    <location>
        <position position="1"/>
    </location>
</feature>
<reference evidence="5" key="1">
    <citation type="journal article" date="2013" name="Environ. Microbiol.">
        <title>Microbiota from the distal guts of lean and obese adolescents exhibit partial functional redundancy besides clear differences in community structure.</title>
        <authorList>
            <person name="Ferrer M."/>
            <person name="Ruiz A."/>
            <person name="Lanza F."/>
            <person name="Haange S.B."/>
            <person name="Oberbach A."/>
            <person name="Till H."/>
            <person name="Bargiela R."/>
            <person name="Campoy C."/>
            <person name="Segura M.T."/>
            <person name="Richter M."/>
            <person name="von Bergen M."/>
            <person name="Seifert J."/>
            <person name="Suarez A."/>
        </authorList>
    </citation>
    <scope>NUCLEOTIDE SEQUENCE</scope>
</reference>
<evidence type="ECO:0000256" key="2">
    <source>
        <dbReference type="ARBA" id="ARBA00023136"/>
    </source>
</evidence>
<organism evidence="5">
    <name type="scientific">human gut metagenome</name>
    <dbReference type="NCBI Taxonomy" id="408170"/>
    <lineage>
        <taxon>unclassified sequences</taxon>
        <taxon>metagenomes</taxon>
        <taxon>organismal metagenomes</taxon>
    </lineage>
</organism>
<dbReference type="InterPro" id="IPR005311">
    <property type="entry name" value="PBP_dimer"/>
</dbReference>
<evidence type="ECO:0000313" key="5">
    <source>
        <dbReference type="EMBL" id="EKC48917.1"/>
    </source>
</evidence>
<dbReference type="AlphaFoldDB" id="K1RJY8"/>
<dbReference type="GO" id="GO:0005886">
    <property type="term" value="C:plasma membrane"/>
    <property type="evidence" value="ECO:0007669"/>
    <property type="project" value="TreeGrafter"/>
</dbReference>
<evidence type="ECO:0000256" key="3">
    <source>
        <dbReference type="SAM" id="Phobius"/>
    </source>
</evidence>
<keyword evidence="3" id="KW-1133">Transmembrane helix</keyword>
<sequence>KVMPRYSAIAIIMTIFAIAVVGKALYIMTAKHDYWMKVAERQKKDSVTVKPNRGNILSCTGQLMASSLPEFKVFMDFKALKDAENDSLWDAKQDSICLCLHQIFPNLSESDFKKHLTEGRAKMSRHWPVYPKRVDYNTFTEIKDIPVFRLKPYQSGFHWEEYNARTRTYGSLAGRTIGAMYGAKDTARFGLELSYDSILRGT</sequence>